<feature type="compositionally biased region" description="Basic and acidic residues" evidence="6">
    <location>
        <begin position="14"/>
        <end position="27"/>
    </location>
</feature>
<dbReference type="PANTHER" id="PTHR46383">
    <property type="entry name" value="ASPARTATE AMINOTRANSFERASE"/>
    <property type="match status" value="1"/>
</dbReference>
<dbReference type="GO" id="GO:0006520">
    <property type="term" value="P:amino acid metabolic process"/>
    <property type="evidence" value="ECO:0007669"/>
    <property type="project" value="InterPro"/>
</dbReference>
<dbReference type="CDD" id="cd00609">
    <property type="entry name" value="AAT_like"/>
    <property type="match status" value="1"/>
</dbReference>
<evidence type="ECO:0000256" key="6">
    <source>
        <dbReference type="SAM" id="MobiDB-lite"/>
    </source>
</evidence>
<evidence type="ECO:0000313" key="8">
    <source>
        <dbReference type="EMBL" id="TNY24660.1"/>
    </source>
</evidence>
<dbReference type="Gene3D" id="3.40.640.10">
    <property type="entry name" value="Type I PLP-dependent aspartate aminotransferase-like (Major domain)"/>
    <property type="match status" value="1"/>
</dbReference>
<dbReference type="InterPro" id="IPR004839">
    <property type="entry name" value="Aminotransferase_I/II_large"/>
</dbReference>
<proteinExistence type="inferred from homology"/>
<keyword evidence="4 8" id="KW-0808">Transferase</keyword>
<keyword evidence="3" id="KW-0032">Aminotransferase</keyword>
<dbReference type="OrthoDB" id="2108at2759"/>
<feature type="domain" description="Aminotransferase class I/classII large" evidence="7">
    <location>
        <begin position="96"/>
        <end position="423"/>
    </location>
</feature>
<dbReference type="InterPro" id="IPR015424">
    <property type="entry name" value="PyrdxlP-dep_Trfase"/>
</dbReference>
<evidence type="ECO:0000256" key="5">
    <source>
        <dbReference type="ARBA" id="ARBA00022898"/>
    </source>
</evidence>
<keyword evidence="5" id="KW-0663">Pyridoxal phosphate</keyword>
<name>A0A5C5G6I6_9BASI</name>
<comment type="similarity">
    <text evidence="2">Belongs to the class-I pyridoxal-phosphate-dependent aminotransferase family.</text>
</comment>
<evidence type="ECO:0000256" key="3">
    <source>
        <dbReference type="ARBA" id="ARBA00022576"/>
    </source>
</evidence>
<evidence type="ECO:0000256" key="2">
    <source>
        <dbReference type="ARBA" id="ARBA00007441"/>
    </source>
</evidence>
<comment type="caution">
    <text evidence="8">The sequence shown here is derived from an EMBL/GenBank/DDBJ whole genome shotgun (WGS) entry which is preliminary data.</text>
</comment>
<reference evidence="8 9" key="1">
    <citation type="submission" date="2019-03" db="EMBL/GenBank/DDBJ databases">
        <title>Rhodosporidium diobovatum UCD-FST 08-225 genome sequencing, assembly, and annotation.</title>
        <authorList>
            <person name="Fakankun I.U."/>
            <person name="Fristensky B."/>
            <person name="Levin D.B."/>
        </authorList>
    </citation>
    <scope>NUCLEOTIDE SEQUENCE [LARGE SCALE GENOMIC DNA]</scope>
    <source>
        <strain evidence="8 9">UCD-FST 08-225</strain>
    </source>
</reference>
<organism evidence="8 9">
    <name type="scientific">Rhodotorula diobovata</name>
    <dbReference type="NCBI Taxonomy" id="5288"/>
    <lineage>
        <taxon>Eukaryota</taxon>
        <taxon>Fungi</taxon>
        <taxon>Dikarya</taxon>
        <taxon>Basidiomycota</taxon>
        <taxon>Pucciniomycotina</taxon>
        <taxon>Microbotryomycetes</taxon>
        <taxon>Sporidiobolales</taxon>
        <taxon>Sporidiobolaceae</taxon>
        <taxon>Rhodotorula</taxon>
    </lineage>
</organism>
<dbReference type="PANTHER" id="PTHR46383:SF1">
    <property type="entry name" value="ASPARTATE AMINOTRANSFERASE"/>
    <property type="match status" value="1"/>
</dbReference>
<feature type="region of interest" description="Disordered" evidence="6">
    <location>
        <begin position="1"/>
        <end position="51"/>
    </location>
</feature>
<accession>A0A5C5G6I6</accession>
<dbReference type="InterPro" id="IPR050596">
    <property type="entry name" value="AspAT/PAT-like"/>
</dbReference>
<dbReference type="SUPFAM" id="SSF53383">
    <property type="entry name" value="PLP-dependent transferases"/>
    <property type="match status" value="1"/>
</dbReference>
<dbReference type="Proteomes" id="UP000311382">
    <property type="component" value="Unassembled WGS sequence"/>
</dbReference>
<dbReference type="InterPro" id="IPR015421">
    <property type="entry name" value="PyrdxlP-dep_Trfase_major"/>
</dbReference>
<evidence type="ECO:0000259" key="7">
    <source>
        <dbReference type="Pfam" id="PF00155"/>
    </source>
</evidence>
<sequence>MTDTPVQRLVQGVQDHKRNENDSDAHKLYRSVPGHGHHSEGKAGHDVPGVVPPGSTGVIYVSERAQANGWSEGHPEWANFGQGAPEVGHIPGSSPRPDNISLAELSKVSGGDVNEYASTTGVKKLREAVAQYYNDTYRQGKESQYTADNVCIVPGGRAGLTRVASVIGDVYVSYTIPEYTSYDQLLSSFKRLVPIPTTLRSEDGYHLNIDRLEGMVQEQGITALFLSNPHNPTSQVIHGNELKRMVELSRQGTTMVLDEFYEQYLYDLGEGAQVSAAEFVDNVNEDNVILINGLTKCWRLPGWRVCWVVGPESLIRALGQSGGFLDGGASHVLQVAAIPLLDRERVKQDRLALQRHFRHKRDYVVDRLRKMGFEVESVPATFYVWLDLSALPQPLDSGLVLFEELLKEKVIVVPGQFFDLREWSPLHPSHRRNLLDSPCNHFIRLSFGPEMAQLERGLDGFERLLVRARKLVDEGKDLMKEFGKDLAR</sequence>
<dbReference type="GO" id="GO:0008483">
    <property type="term" value="F:transaminase activity"/>
    <property type="evidence" value="ECO:0007669"/>
    <property type="project" value="UniProtKB-KW"/>
</dbReference>
<comment type="cofactor">
    <cofactor evidence="1">
        <name>pyridoxal 5'-phosphate</name>
        <dbReference type="ChEBI" id="CHEBI:597326"/>
    </cofactor>
</comment>
<dbReference type="AlphaFoldDB" id="A0A5C5G6I6"/>
<gene>
    <name evidence="8" type="ORF">DMC30DRAFT_412900</name>
</gene>
<evidence type="ECO:0000313" key="9">
    <source>
        <dbReference type="Proteomes" id="UP000311382"/>
    </source>
</evidence>
<evidence type="ECO:0000256" key="1">
    <source>
        <dbReference type="ARBA" id="ARBA00001933"/>
    </source>
</evidence>
<dbReference type="Pfam" id="PF00155">
    <property type="entry name" value="Aminotran_1_2"/>
    <property type="match status" value="1"/>
</dbReference>
<evidence type="ECO:0000256" key="4">
    <source>
        <dbReference type="ARBA" id="ARBA00022679"/>
    </source>
</evidence>
<dbReference type="EMBL" id="SOZI01000001">
    <property type="protein sequence ID" value="TNY24660.1"/>
    <property type="molecule type" value="Genomic_DNA"/>
</dbReference>
<protein>
    <submittedName>
        <fullName evidence="8">Pyridoxal phosphate-dependent transferase</fullName>
    </submittedName>
</protein>
<dbReference type="STRING" id="5288.A0A5C5G6I6"/>
<keyword evidence="9" id="KW-1185">Reference proteome</keyword>
<dbReference type="GO" id="GO:0030170">
    <property type="term" value="F:pyridoxal phosphate binding"/>
    <property type="evidence" value="ECO:0007669"/>
    <property type="project" value="InterPro"/>
</dbReference>